<evidence type="ECO:0000313" key="3">
    <source>
        <dbReference type="Proteomes" id="UP000657918"/>
    </source>
</evidence>
<feature type="region of interest" description="Disordered" evidence="1">
    <location>
        <begin position="57"/>
        <end position="113"/>
    </location>
</feature>
<dbReference type="Proteomes" id="UP000657918">
    <property type="component" value="Chromosome 11"/>
</dbReference>
<sequence>MDACRFMIVKTSFYGLGGIGKFVFNLVRSREELGAVLQRQTTSGNRKQDLQKRRHTAACGSDQRANIDHHWAGMGKGKSRASSMDVKAKFQHNKTGRQPSRSKRGKGTPTEESRMQLRNFCRYGWIPIGIHEVVSWEKARHNPPTPPGAPIDDFNSNF</sequence>
<name>A0A835JQH6_9ROSI</name>
<reference evidence="2 3" key="1">
    <citation type="submission" date="2020-10" db="EMBL/GenBank/DDBJ databases">
        <title>Plant Genome Project.</title>
        <authorList>
            <person name="Zhang R.-G."/>
        </authorList>
    </citation>
    <scope>NUCLEOTIDE SEQUENCE [LARGE SCALE GENOMIC DNA]</scope>
    <source>
        <strain evidence="2">FAFU-HL-1</strain>
        <tissue evidence="2">Leaf</tissue>
    </source>
</reference>
<organism evidence="2 3">
    <name type="scientific">Salix dunnii</name>
    <dbReference type="NCBI Taxonomy" id="1413687"/>
    <lineage>
        <taxon>Eukaryota</taxon>
        <taxon>Viridiplantae</taxon>
        <taxon>Streptophyta</taxon>
        <taxon>Embryophyta</taxon>
        <taxon>Tracheophyta</taxon>
        <taxon>Spermatophyta</taxon>
        <taxon>Magnoliopsida</taxon>
        <taxon>eudicotyledons</taxon>
        <taxon>Gunneridae</taxon>
        <taxon>Pentapetalae</taxon>
        <taxon>rosids</taxon>
        <taxon>fabids</taxon>
        <taxon>Malpighiales</taxon>
        <taxon>Salicaceae</taxon>
        <taxon>Saliceae</taxon>
        <taxon>Salix</taxon>
    </lineage>
</organism>
<evidence type="ECO:0000313" key="2">
    <source>
        <dbReference type="EMBL" id="KAF9672768.1"/>
    </source>
</evidence>
<gene>
    <name evidence="2" type="ORF">SADUNF_Sadunf11G0078600</name>
</gene>
<accession>A0A835JQH6</accession>
<dbReference type="EMBL" id="JADGMS010000011">
    <property type="protein sequence ID" value="KAF9672768.1"/>
    <property type="molecule type" value="Genomic_DNA"/>
</dbReference>
<comment type="caution">
    <text evidence="2">The sequence shown here is derived from an EMBL/GenBank/DDBJ whole genome shotgun (WGS) entry which is preliminary data.</text>
</comment>
<protein>
    <submittedName>
        <fullName evidence="2">Uncharacterized protein</fullName>
    </submittedName>
</protein>
<evidence type="ECO:0000256" key="1">
    <source>
        <dbReference type="SAM" id="MobiDB-lite"/>
    </source>
</evidence>
<feature type="compositionally biased region" description="Basic residues" evidence="1">
    <location>
        <begin position="89"/>
        <end position="106"/>
    </location>
</feature>
<dbReference type="AlphaFoldDB" id="A0A835JQH6"/>
<keyword evidence="3" id="KW-1185">Reference proteome</keyword>
<feature type="region of interest" description="Disordered" evidence="1">
    <location>
        <begin position="139"/>
        <end position="158"/>
    </location>
</feature>
<proteinExistence type="predicted"/>